<reference evidence="3 4" key="1">
    <citation type="submission" date="2021-01" db="EMBL/GenBank/DDBJ databases">
        <title>Whole genome shotgun sequence of Plantactinospora mayteni NBRC 109088.</title>
        <authorList>
            <person name="Komaki H."/>
            <person name="Tamura T."/>
        </authorList>
    </citation>
    <scope>NUCLEOTIDE SEQUENCE [LARGE SCALE GENOMIC DNA]</scope>
    <source>
        <strain evidence="3 4">NBRC 109088</strain>
    </source>
</reference>
<dbReference type="GO" id="GO:0008168">
    <property type="term" value="F:methyltransferase activity"/>
    <property type="evidence" value="ECO:0007669"/>
    <property type="project" value="UniProtKB-KW"/>
</dbReference>
<accession>A0ABQ4F0K9</accession>
<dbReference type="GO" id="GO:0032259">
    <property type="term" value="P:methylation"/>
    <property type="evidence" value="ECO:0007669"/>
    <property type="project" value="UniProtKB-KW"/>
</dbReference>
<organism evidence="3 4">
    <name type="scientific">Plantactinospora mayteni</name>
    <dbReference type="NCBI Taxonomy" id="566021"/>
    <lineage>
        <taxon>Bacteria</taxon>
        <taxon>Bacillati</taxon>
        <taxon>Actinomycetota</taxon>
        <taxon>Actinomycetes</taxon>
        <taxon>Micromonosporales</taxon>
        <taxon>Micromonosporaceae</taxon>
        <taxon>Plantactinospora</taxon>
    </lineage>
</organism>
<dbReference type="Proteomes" id="UP000621500">
    <property type="component" value="Unassembled WGS sequence"/>
</dbReference>
<keyword evidence="1" id="KW-0808">Transferase</keyword>
<evidence type="ECO:0000313" key="4">
    <source>
        <dbReference type="Proteomes" id="UP000621500"/>
    </source>
</evidence>
<sequence>MEWFEDEALWTGFTEVMFSAERAAEAEARVAASPLLRLPAGAAVLDLGCGPGTYSIPLARRGATVTGVDLSAALLDRAATDADAAGVGVRLVRADMREFVEPDRYDLAISMYTSFGLFADHDQNMRVLRNVLTSLKPGGRMLVDLYGKEIAARDGHEPKVVDVDGGTLLVRGTVLDDWTRFRDDFLLVRDGRARTAVIEHTLYSAAELKAMLREAGFADVDCFGGFDAEPFDNHARRLIVRGRRGEGLSRGSRWSEAEPRR</sequence>
<evidence type="ECO:0000256" key="1">
    <source>
        <dbReference type="ARBA" id="ARBA00022679"/>
    </source>
</evidence>
<dbReference type="Pfam" id="PF13649">
    <property type="entry name" value="Methyltransf_25"/>
    <property type="match status" value="1"/>
</dbReference>
<name>A0ABQ4F0K9_9ACTN</name>
<dbReference type="Gene3D" id="2.20.25.110">
    <property type="entry name" value="S-adenosyl-L-methionine-dependent methyltransferases"/>
    <property type="match status" value="1"/>
</dbReference>
<comment type="caution">
    <text evidence="3">The sequence shown here is derived from an EMBL/GenBank/DDBJ whole genome shotgun (WGS) entry which is preliminary data.</text>
</comment>
<proteinExistence type="predicted"/>
<dbReference type="EMBL" id="BONX01000053">
    <property type="protein sequence ID" value="GIH00457.1"/>
    <property type="molecule type" value="Genomic_DNA"/>
</dbReference>
<dbReference type="InterPro" id="IPR029063">
    <property type="entry name" value="SAM-dependent_MTases_sf"/>
</dbReference>
<protein>
    <submittedName>
        <fullName evidence="3">Methyltransferase</fullName>
    </submittedName>
</protein>
<feature type="domain" description="Methyltransferase" evidence="2">
    <location>
        <begin position="44"/>
        <end position="139"/>
    </location>
</feature>
<keyword evidence="3" id="KW-0489">Methyltransferase</keyword>
<evidence type="ECO:0000313" key="3">
    <source>
        <dbReference type="EMBL" id="GIH00457.1"/>
    </source>
</evidence>
<evidence type="ECO:0000259" key="2">
    <source>
        <dbReference type="Pfam" id="PF13649"/>
    </source>
</evidence>
<dbReference type="RefSeq" id="WP_203861764.1">
    <property type="nucleotide sequence ID" value="NZ_BAAAZQ010000023.1"/>
</dbReference>
<dbReference type="PANTHER" id="PTHR43861">
    <property type="entry name" value="TRANS-ACONITATE 2-METHYLTRANSFERASE-RELATED"/>
    <property type="match status" value="1"/>
</dbReference>
<dbReference type="SUPFAM" id="SSF53335">
    <property type="entry name" value="S-adenosyl-L-methionine-dependent methyltransferases"/>
    <property type="match status" value="1"/>
</dbReference>
<dbReference type="Gene3D" id="3.40.50.150">
    <property type="entry name" value="Vaccinia Virus protein VP39"/>
    <property type="match status" value="1"/>
</dbReference>
<keyword evidence="4" id="KW-1185">Reference proteome</keyword>
<gene>
    <name evidence="3" type="ORF">Pma05_70290</name>
</gene>
<dbReference type="InterPro" id="IPR041698">
    <property type="entry name" value="Methyltransf_25"/>
</dbReference>
<dbReference type="CDD" id="cd02440">
    <property type="entry name" value="AdoMet_MTases"/>
    <property type="match status" value="1"/>
</dbReference>